<dbReference type="EMBL" id="JASAOF010000010">
    <property type="protein sequence ID" value="MDI2030469.1"/>
    <property type="molecule type" value="Genomic_DNA"/>
</dbReference>
<dbReference type="SMART" id="SM00345">
    <property type="entry name" value="HTH_GNTR"/>
    <property type="match status" value="1"/>
</dbReference>
<keyword evidence="3" id="KW-0804">Transcription</keyword>
<comment type="caution">
    <text evidence="5">The sequence shown here is derived from an EMBL/GenBank/DDBJ whole genome shotgun (WGS) entry which is preliminary data.</text>
</comment>
<keyword evidence="2" id="KW-0238">DNA-binding</keyword>
<dbReference type="Pfam" id="PF00392">
    <property type="entry name" value="GntR"/>
    <property type="match status" value="1"/>
</dbReference>
<dbReference type="Proteomes" id="UP001237595">
    <property type="component" value="Unassembled WGS sequence"/>
</dbReference>
<dbReference type="InterPro" id="IPR036390">
    <property type="entry name" value="WH_DNA-bd_sf"/>
</dbReference>
<accession>A0ABT6PR31</accession>
<evidence type="ECO:0000313" key="6">
    <source>
        <dbReference type="Proteomes" id="UP001237595"/>
    </source>
</evidence>
<keyword evidence="1" id="KW-0805">Transcription regulation</keyword>
<sequence length="127" mass="13343">MTGSHRVVVDTGSDRAPWRQVRDQIVHLIATGELPVGSTLPSIRQLARDLGLAPGTVARAYRALETTGVLETARSKGTRVASSPEAAATTEPLAAAAHEFAERARDIGADLNTALAAVEDAYRASEP</sequence>
<evidence type="ECO:0000256" key="3">
    <source>
        <dbReference type="ARBA" id="ARBA00023163"/>
    </source>
</evidence>
<proteinExistence type="predicted"/>
<dbReference type="SUPFAM" id="SSF46785">
    <property type="entry name" value="Winged helix' DNA-binding domain"/>
    <property type="match status" value="1"/>
</dbReference>
<organism evidence="5 6">
    <name type="scientific">Saccharopolyspora ipomoeae</name>
    <dbReference type="NCBI Taxonomy" id="3042027"/>
    <lineage>
        <taxon>Bacteria</taxon>
        <taxon>Bacillati</taxon>
        <taxon>Actinomycetota</taxon>
        <taxon>Actinomycetes</taxon>
        <taxon>Pseudonocardiales</taxon>
        <taxon>Pseudonocardiaceae</taxon>
        <taxon>Saccharopolyspora</taxon>
    </lineage>
</organism>
<gene>
    <name evidence="5" type="ORF">QFW96_17690</name>
</gene>
<dbReference type="InterPro" id="IPR036388">
    <property type="entry name" value="WH-like_DNA-bd_sf"/>
</dbReference>
<evidence type="ECO:0000256" key="2">
    <source>
        <dbReference type="ARBA" id="ARBA00023125"/>
    </source>
</evidence>
<evidence type="ECO:0000313" key="5">
    <source>
        <dbReference type="EMBL" id="MDI2030469.1"/>
    </source>
</evidence>
<dbReference type="CDD" id="cd07377">
    <property type="entry name" value="WHTH_GntR"/>
    <property type="match status" value="1"/>
</dbReference>
<protein>
    <submittedName>
        <fullName evidence="5">GntR family transcriptional regulator</fullName>
    </submittedName>
</protein>
<feature type="domain" description="HTH gntR-type" evidence="4">
    <location>
        <begin position="15"/>
        <end position="83"/>
    </location>
</feature>
<dbReference type="RefSeq" id="WP_281456780.1">
    <property type="nucleotide sequence ID" value="NZ_JASAOF010000010.1"/>
</dbReference>
<dbReference type="InterPro" id="IPR000524">
    <property type="entry name" value="Tscrpt_reg_HTH_GntR"/>
</dbReference>
<evidence type="ECO:0000256" key="1">
    <source>
        <dbReference type="ARBA" id="ARBA00023015"/>
    </source>
</evidence>
<evidence type="ECO:0000259" key="4">
    <source>
        <dbReference type="PROSITE" id="PS50949"/>
    </source>
</evidence>
<dbReference type="Gene3D" id="1.10.10.10">
    <property type="entry name" value="Winged helix-like DNA-binding domain superfamily/Winged helix DNA-binding domain"/>
    <property type="match status" value="1"/>
</dbReference>
<dbReference type="PANTHER" id="PTHR38445">
    <property type="entry name" value="HTH-TYPE TRANSCRIPTIONAL REPRESSOR YTRA"/>
    <property type="match status" value="1"/>
</dbReference>
<dbReference type="PANTHER" id="PTHR38445:SF9">
    <property type="entry name" value="HTH-TYPE TRANSCRIPTIONAL REPRESSOR YTRA"/>
    <property type="match status" value="1"/>
</dbReference>
<reference evidence="5 6" key="1">
    <citation type="submission" date="2023-04" db="EMBL/GenBank/DDBJ databases">
        <title>Draft genome sequence of Saccharopolyspora sp. TS4A08 isolated from sweet potato rhizospheric soil.</title>
        <authorList>
            <person name="Suksaard P."/>
            <person name="Duangmal K."/>
        </authorList>
    </citation>
    <scope>NUCLEOTIDE SEQUENCE [LARGE SCALE GENOMIC DNA]</scope>
    <source>
        <strain evidence="5 6">TS4A08</strain>
    </source>
</reference>
<name>A0ABT6PR31_9PSEU</name>
<dbReference type="PROSITE" id="PS50949">
    <property type="entry name" value="HTH_GNTR"/>
    <property type="match status" value="1"/>
</dbReference>
<keyword evidence="6" id="KW-1185">Reference proteome</keyword>